<evidence type="ECO:0000313" key="2">
    <source>
        <dbReference type="EMBL" id="CDF33743.1"/>
    </source>
</evidence>
<dbReference type="EMBL" id="HG001656">
    <property type="protein sequence ID" value="CDF33743.1"/>
    <property type="molecule type" value="Genomic_DNA"/>
</dbReference>
<protein>
    <submittedName>
        <fullName evidence="2">Uncharacterized protein</fullName>
    </submittedName>
</protein>
<feature type="compositionally biased region" description="Polar residues" evidence="1">
    <location>
        <begin position="24"/>
        <end position="36"/>
    </location>
</feature>
<organism evidence="2 3">
    <name type="scientific">Chondrus crispus</name>
    <name type="common">Carrageen Irish moss</name>
    <name type="synonym">Polymorpha crispa</name>
    <dbReference type="NCBI Taxonomy" id="2769"/>
    <lineage>
        <taxon>Eukaryota</taxon>
        <taxon>Rhodophyta</taxon>
        <taxon>Florideophyceae</taxon>
        <taxon>Rhodymeniophycidae</taxon>
        <taxon>Gigartinales</taxon>
        <taxon>Gigartinaceae</taxon>
        <taxon>Chondrus</taxon>
    </lineage>
</organism>
<dbReference type="AlphaFoldDB" id="R7Q7D5"/>
<sequence>MSRPPPSPHSAPLYHLTNTPASRLAQSNGSLRSSARGSVPVHPQRAAAPVRPASAGLRCCAKARRPAADKSHMRRSSLVARLPFRAAVNSECAPFVARVATDRAGLARVASVCCASPRVSRCDIEAAAVPAEVSVHGQGL</sequence>
<name>R7Q7D5_CHOCR</name>
<evidence type="ECO:0000313" key="3">
    <source>
        <dbReference type="Proteomes" id="UP000012073"/>
    </source>
</evidence>
<evidence type="ECO:0000256" key="1">
    <source>
        <dbReference type="SAM" id="MobiDB-lite"/>
    </source>
</evidence>
<dbReference type="Proteomes" id="UP000012073">
    <property type="component" value="Unassembled WGS sequence"/>
</dbReference>
<dbReference type="GeneID" id="17321277"/>
<keyword evidence="3" id="KW-1185">Reference proteome</keyword>
<gene>
    <name evidence="2" type="ORF">CHC_T00002529001</name>
</gene>
<feature type="region of interest" description="Disordered" evidence="1">
    <location>
        <begin position="24"/>
        <end position="50"/>
    </location>
</feature>
<dbReference type="RefSeq" id="XP_005713562.1">
    <property type="nucleotide sequence ID" value="XM_005713505.1"/>
</dbReference>
<accession>R7Q7D5</accession>
<proteinExistence type="predicted"/>
<dbReference type="Gramene" id="CDF33743">
    <property type="protein sequence ID" value="CDF33743"/>
    <property type="gene ID" value="CHC_T00002529001"/>
</dbReference>
<dbReference type="KEGG" id="ccp:CHC_T00002529001"/>
<reference evidence="3" key="1">
    <citation type="journal article" date="2013" name="Proc. Natl. Acad. Sci. U.S.A.">
        <title>Genome structure and metabolic features in the red seaweed Chondrus crispus shed light on evolution of the Archaeplastida.</title>
        <authorList>
            <person name="Collen J."/>
            <person name="Porcel B."/>
            <person name="Carre W."/>
            <person name="Ball S.G."/>
            <person name="Chaparro C."/>
            <person name="Tonon T."/>
            <person name="Barbeyron T."/>
            <person name="Michel G."/>
            <person name="Noel B."/>
            <person name="Valentin K."/>
            <person name="Elias M."/>
            <person name="Artiguenave F."/>
            <person name="Arun A."/>
            <person name="Aury J.M."/>
            <person name="Barbosa-Neto J.F."/>
            <person name="Bothwell J.H."/>
            <person name="Bouget F.Y."/>
            <person name="Brillet L."/>
            <person name="Cabello-Hurtado F."/>
            <person name="Capella-Gutierrez S."/>
            <person name="Charrier B."/>
            <person name="Cladiere L."/>
            <person name="Cock J.M."/>
            <person name="Coelho S.M."/>
            <person name="Colleoni C."/>
            <person name="Czjzek M."/>
            <person name="Da Silva C."/>
            <person name="Delage L."/>
            <person name="Denoeud F."/>
            <person name="Deschamps P."/>
            <person name="Dittami S.M."/>
            <person name="Gabaldon T."/>
            <person name="Gachon C.M."/>
            <person name="Groisillier A."/>
            <person name="Herve C."/>
            <person name="Jabbari K."/>
            <person name="Katinka M."/>
            <person name="Kloareg B."/>
            <person name="Kowalczyk N."/>
            <person name="Labadie K."/>
            <person name="Leblanc C."/>
            <person name="Lopez P.J."/>
            <person name="McLachlan D.H."/>
            <person name="Meslet-Cladiere L."/>
            <person name="Moustafa A."/>
            <person name="Nehr Z."/>
            <person name="Nyvall Collen P."/>
            <person name="Panaud O."/>
            <person name="Partensky F."/>
            <person name="Poulain J."/>
            <person name="Rensing S.A."/>
            <person name="Rousvoal S."/>
            <person name="Samson G."/>
            <person name="Symeonidi A."/>
            <person name="Weissenbach J."/>
            <person name="Zambounis A."/>
            <person name="Wincker P."/>
            <person name="Boyen C."/>
        </authorList>
    </citation>
    <scope>NUCLEOTIDE SEQUENCE [LARGE SCALE GENOMIC DNA]</scope>
    <source>
        <strain evidence="3">cv. Stackhouse</strain>
    </source>
</reference>